<evidence type="ECO:0000256" key="1">
    <source>
        <dbReference type="SAM" id="MobiDB-lite"/>
    </source>
</evidence>
<feature type="compositionally biased region" description="Low complexity" evidence="1">
    <location>
        <begin position="1"/>
        <end position="12"/>
    </location>
</feature>
<dbReference type="EMBL" id="MVFC01000007">
    <property type="protein sequence ID" value="OON80520.1"/>
    <property type="molecule type" value="Genomic_DNA"/>
</dbReference>
<dbReference type="AlphaFoldDB" id="A0A1V4AA61"/>
<feature type="compositionally biased region" description="Pro residues" evidence="1">
    <location>
        <begin position="71"/>
        <end position="85"/>
    </location>
</feature>
<protein>
    <submittedName>
        <fullName evidence="2">Uncharacterized protein</fullName>
    </submittedName>
</protein>
<accession>A0A1V4AA61</accession>
<dbReference type="Proteomes" id="UP000190539">
    <property type="component" value="Unassembled WGS sequence"/>
</dbReference>
<gene>
    <name evidence="2" type="ORF">B1H18_11435</name>
</gene>
<keyword evidence="3" id="KW-1185">Reference proteome</keyword>
<reference evidence="2 3" key="1">
    <citation type="submission" date="2017-02" db="EMBL/GenBank/DDBJ databases">
        <title>Draft Genome Sequence of Streptomyces tsukubaensis F601, a Producer of the immunosuppressant tacrolimus FK506.</title>
        <authorList>
            <person name="Zong G."/>
            <person name="Zhong C."/>
            <person name="Fu J."/>
            <person name="Qin R."/>
            <person name="Cao G."/>
        </authorList>
    </citation>
    <scope>NUCLEOTIDE SEQUENCE [LARGE SCALE GENOMIC DNA]</scope>
    <source>
        <strain evidence="2 3">F601</strain>
    </source>
</reference>
<evidence type="ECO:0000313" key="3">
    <source>
        <dbReference type="Proteomes" id="UP000190539"/>
    </source>
</evidence>
<feature type="region of interest" description="Disordered" evidence="1">
    <location>
        <begin position="1"/>
        <end position="27"/>
    </location>
</feature>
<feature type="region of interest" description="Disordered" evidence="1">
    <location>
        <begin position="65"/>
        <end position="85"/>
    </location>
</feature>
<sequence>MKSRAAVAARTVETVEPRDVEGPDPGRFAPNAELTGVYGPDAHTLCGRQAGSTHRGAIKGHRRLCDLPPSLHAPPPPFPRPFSPN</sequence>
<dbReference type="STRING" id="83656.B1H18_11435"/>
<organism evidence="2 3">
    <name type="scientific">Streptomyces tsukubensis</name>
    <dbReference type="NCBI Taxonomy" id="83656"/>
    <lineage>
        <taxon>Bacteria</taxon>
        <taxon>Bacillati</taxon>
        <taxon>Actinomycetota</taxon>
        <taxon>Actinomycetes</taxon>
        <taxon>Kitasatosporales</taxon>
        <taxon>Streptomycetaceae</taxon>
        <taxon>Streptomyces</taxon>
    </lineage>
</organism>
<comment type="caution">
    <text evidence="2">The sequence shown here is derived from an EMBL/GenBank/DDBJ whole genome shotgun (WGS) entry which is preliminary data.</text>
</comment>
<dbReference type="RefSeq" id="WP_077967323.1">
    <property type="nucleotide sequence ID" value="NZ_CP045178.1"/>
</dbReference>
<proteinExistence type="predicted"/>
<name>A0A1V4AA61_9ACTN</name>
<evidence type="ECO:0000313" key="2">
    <source>
        <dbReference type="EMBL" id="OON80520.1"/>
    </source>
</evidence>